<proteinExistence type="predicted"/>
<name>A0A077ZQT4_STYLE</name>
<gene>
    <name evidence="3" type="primary">Contig9258.g9894</name>
    <name evidence="3" type="ORF">STYLEM_1225</name>
</gene>
<keyword evidence="1" id="KW-0106">Calcium</keyword>
<dbReference type="AlphaFoldDB" id="A0A077ZQT4"/>
<feature type="domain" description="EF-hand" evidence="2">
    <location>
        <begin position="111"/>
        <end position="146"/>
    </location>
</feature>
<dbReference type="InParanoid" id="A0A077ZQT4"/>
<dbReference type="Gene3D" id="1.10.238.10">
    <property type="entry name" value="EF-hand"/>
    <property type="match status" value="1"/>
</dbReference>
<evidence type="ECO:0000259" key="2">
    <source>
        <dbReference type="PROSITE" id="PS50222"/>
    </source>
</evidence>
<dbReference type="InterPro" id="IPR011992">
    <property type="entry name" value="EF-hand-dom_pair"/>
</dbReference>
<organism evidence="3 4">
    <name type="scientific">Stylonychia lemnae</name>
    <name type="common">Ciliate</name>
    <dbReference type="NCBI Taxonomy" id="5949"/>
    <lineage>
        <taxon>Eukaryota</taxon>
        <taxon>Sar</taxon>
        <taxon>Alveolata</taxon>
        <taxon>Ciliophora</taxon>
        <taxon>Intramacronucleata</taxon>
        <taxon>Spirotrichea</taxon>
        <taxon>Stichotrichia</taxon>
        <taxon>Sporadotrichida</taxon>
        <taxon>Oxytrichidae</taxon>
        <taxon>Stylonychinae</taxon>
        <taxon>Stylonychia</taxon>
    </lineage>
</organism>
<dbReference type="Pfam" id="PF13499">
    <property type="entry name" value="EF-hand_7"/>
    <property type="match status" value="1"/>
</dbReference>
<dbReference type="PROSITE" id="PS00018">
    <property type="entry name" value="EF_HAND_1"/>
    <property type="match status" value="2"/>
</dbReference>
<dbReference type="SUPFAM" id="SSF47473">
    <property type="entry name" value="EF-hand"/>
    <property type="match status" value="1"/>
</dbReference>
<reference evidence="3 4" key="1">
    <citation type="submission" date="2014-06" db="EMBL/GenBank/DDBJ databases">
        <authorList>
            <person name="Swart Estienne"/>
        </authorList>
    </citation>
    <scope>NUCLEOTIDE SEQUENCE [LARGE SCALE GENOMIC DNA]</scope>
    <source>
        <strain evidence="3 4">130c</strain>
    </source>
</reference>
<dbReference type="EMBL" id="CCKQ01001158">
    <property type="protein sequence ID" value="CDW72267.1"/>
    <property type="molecule type" value="Genomic_DNA"/>
</dbReference>
<evidence type="ECO:0000313" key="4">
    <source>
        <dbReference type="Proteomes" id="UP000039865"/>
    </source>
</evidence>
<evidence type="ECO:0000313" key="3">
    <source>
        <dbReference type="EMBL" id="CDW72267.1"/>
    </source>
</evidence>
<dbReference type="OrthoDB" id="296996at2759"/>
<evidence type="ECO:0000256" key="1">
    <source>
        <dbReference type="ARBA" id="ARBA00022837"/>
    </source>
</evidence>
<dbReference type="GO" id="GO:0005509">
    <property type="term" value="F:calcium ion binding"/>
    <property type="evidence" value="ECO:0007669"/>
    <property type="project" value="InterPro"/>
</dbReference>
<accession>A0A077ZQT4</accession>
<dbReference type="PROSITE" id="PS50222">
    <property type="entry name" value="EF_HAND_2"/>
    <property type="match status" value="2"/>
</dbReference>
<dbReference type="InterPro" id="IPR002048">
    <property type="entry name" value="EF_hand_dom"/>
</dbReference>
<keyword evidence="4" id="KW-1185">Reference proteome</keyword>
<sequence length="546" mass="64509">MNSMYQMYLQFSSDMFEQDDLVIHDPVTSNPSQKEITPSRKDQDKLKDLSTIKWLRQRYQAKAKEQYLYNNNDIKRCDEIVQIFQKFDEDKSGTLEIEELYEMFNQNDILITKEELQDIFKVVDEDGSGQLSIDEFKRFILSTQNKQHFRAIMRQIDIDTSELHAENTSLSNKVRGQSKEPPVEIQDYNDNYVLNRQSPGKVLQQIDEIEQKRYEQQSFDKSQTSSKLEANQLFSSKGLDYYQKLKIRKLRKKISNALHKSRQSNSQSSYQKLLEDSHVLAVSKKLDNTQSIQNILRHQRQSYQQETNAQHKLSQNCLQSSSNQNIYLTQRSSYDQEIFKNFKLENTKSLIRLKEEDRLIKKSVITKLQPQINQRSERSHLVKNDQQKSDFFIYPYDDNKGSQYLNKKQKHKILLPHLKTQLQSYSSKLMPKQDSINDYQFTDNQSTERQPQSYLDNIYKSSNLSLKQSHRILNRSENRDFDHLESLNEKLPNGSMIRYQQKQVKFNQTSNNDLSRSVMILQPAFVQNKKVNLSTDVTLFSMKAKN</sequence>
<dbReference type="CDD" id="cd00051">
    <property type="entry name" value="EFh"/>
    <property type="match status" value="1"/>
</dbReference>
<feature type="domain" description="EF-hand" evidence="2">
    <location>
        <begin position="75"/>
        <end position="110"/>
    </location>
</feature>
<dbReference type="InterPro" id="IPR018247">
    <property type="entry name" value="EF_Hand_1_Ca_BS"/>
</dbReference>
<dbReference type="SMART" id="SM00054">
    <property type="entry name" value="EFh"/>
    <property type="match status" value="2"/>
</dbReference>
<dbReference type="Proteomes" id="UP000039865">
    <property type="component" value="Unassembled WGS sequence"/>
</dbReference>
<protein>
    <submittedName>
        <fullName evidence="3">Ef hand family protein</fullName>
    </submittedName>
</protein>